<gene>
    <name evidence="2" type="ORF">ACFOES_12195</name>
</gene>
<name>A0ABV7AHK2_9RHOB</name>
<feature type="domain" description="PhnB-like" evidence="1">
    <location>
        <begin position="3"/>
        <end position="130"/>
    </location>
</feature>
<comment type="caution">
    <text evidence="2">The sequence shown here is derived from an EMBL/GenBank/DDBJ whole genome shotgun (WGS) entry which is preliminary data.</text>
</comment>
<dbReference type="PANTHER" id="PTHR33990:SF1">
    <property type="entry name" value="PROTEIN YJDN"/>
    <property type="match status" value="1"/>
</dbReference>
<keyword evidence="3" id="KW-1185">Reference proteome</keyword>
<dbReference type="EMBL" id="JBHRSK010000007">
    <property type="protein sequence ID" value="MFC2968858.1"/>
    <property type="molecule type" value="Genomic_DNA"/>
</dbReference>
<dbReference type="Gene3D" id="3.10.180.10">
    <property type="entry name" value="2,3-Dihydroxybiphenyl 1,2-Dioxygenase, domain 1"/>
    <property type="match status" value="1"/>
</dbReference>
<reference evidence="3" key="1">
    <citation type="journal article" date="2019" name="Int. J. Syst. Evol. Microbiol.">
        <title>The Global Catalogue of Microorganisms (GCM) 10K type strain sequencing project: providing services to taxonomists for standard genome sequencing and annotation.</title>
        <authorList>
            <consortium name="The Broad Institute Genomics Platform"/>
            <consortium name="The Broad Institute Genome Sequencing Center for Infectious Disease"/>
            <person name="Wu L."/>
            <person name="Ma J."/>
        </authorList>
    </citation>
    <scope>NUCLEOTIDE SEQUENCE [LARGE SCALE GENOMIC DNA]</scope>
    <source>
        <strain evidence="3">KCTC 62192</strain>
    </source>
</reference>
<proteinExistence type="predicted"/>
<dbReference type="RefSeq" id="WP_377833551.1">
    <property type="nucleotide sequence ID" value="NZ_JBHRSK010000007.1"/>
</dbReference>
<protein>
    <submittedName>
        <fullName evidence="2">VOC family protein</fullName>
    </submittedName>
</protein>
<dbReference type="PANTHER" id="PTHR33990">
    <property type="entry name" value="PROTEIN YJDN-RELATED"/>
    <property type="match status" value="1"/>
</dbReference>
<evidence type="ECO:0000313" key="3">
    <source>
        <dbReference type="Proteomes" id="UP001595443"/>
    </source>
</evidence>
<dbReference type="InterPro" id="IPR028973">
    <property type="entry name" value="PhnB-like"/>
</dbReference>
<dbReference type="CDD" id="cd06588">
    <property type="entry name" value="PhnB_like"/>
    <property type="match status" value="1"/>
</dbReference>
<dbReference type="Pfam" id="PF06983">
    <property type="entry name" value="3-dmu-9_3-mt"/>
    <property type="match status" value="1"/>
</dbReference>
<evidence type="ECO:0000313" key="2">
    <source>
        <dbReference type="EMBL" id="MFC2968858.1"/>
    </source>
</evidence>
<organism evidence="2 3">
    <name type="scientific">Acidimangrovimonas pyrenivorans</name>
    <dbReference type="NCBI Taxonomy" id="2030798"/>
    <lineage>
        <taxon>Bacteria</taxon>
        <taxon>Pseudomonadati</taxon>
        <taxon>Pseudomonadota</taxon>
        <taxon>Alphaproteobacteria</taxon>
        <taxon>Rhodobacterales</taxon>
        <taxon>Paracoccaceae</taxon>
        <taxon>Acidimangrovimonas</taxon>
    </lineage>
</organism>
<accession>A0ABV7AHK2</accession>
<sequence length="154" mass="16606">MSFVPYLHFDGECARAMKFYAKVFGASDLEIMRYSEAPDGGPPGAIPARVMHSRMTLHEGEALMASDFPAVTPHAPAGFSVMRPVPSVAEGNHVAEQLAEEGHVRMAFGPTFFSPGFGMVSDRFGVTWMVGVMEDGQGPAWQGLRHGSLRHGLA</sequence>
<dbReference type="InterPro" id="IPR029068">
    <property type="entry name" value="Glyas_Bleomycin-R_OHBP_Dase"/>
</dbReference>
<dbReference type="SUPFAM" id="SSF54593">
    <property type="entry name" value="Glyoxalase/Bleomycin resistance protein/Dihydroxybiphenyl dioxygenase"/>
    <property type="match status" value="1"/>
</dbReference>
<dbReference type="Proteomes" id="UP001595443">
    <property type="component" value="Unassembled WGS sequence"/>
</dbReference>
<evidence type="ECO:0000259" key="1">
    <source>
        <dbReference type="Pfam" id="PF06983"/>
    </source>
</evidence>